<protein>
    <submittedName>
        <fullName evidence="1">Uncharacterized protein</fullName>
    </submittedName>
</protein>
<dbReference type="KEGG" id="barh:WN72_09900"/>
<dbReference type="EMBL" id="CP030050">
    <property type="protein sequence ID" value="QOZ66642.1"/>
    <property type="molecule type" value="Genomic_DNA"/>
</dbReference>
<evidence type="ECO:0000313" key="2">
    <source>
        <dbReference type="Proteomes" id="UP000594015"/>
    </source>
</evidence>
<dbReference type="RefSeq" id="WP_092220846.1">
    <property type="nucleotide sequence ID" value="NZ_CP030050.1"/>
</dbReference>
<gene>
    <name evidence="1" type="ORF">WN72_09900</name>
</gene>
<accession>A0AAE7NJV5</accession>
<name>A0AAE7NJV5_9BRAD</name>
<reference evidence="1 2" key="1">
    <citation type="submission" date="2018-06" db="EMBL/GenBank/DDBJ databases">
        <title>Comparative genomics of Bradyrhizobium nodulating Arachidis hypogaea.</title>
        <authorList>
            <person name="Li Y."/>
        </authorList>
    </citation>
    <scope>NUCLEOTIDE SEQUENCE [LARGE SCALE GENOMIC DNA]</scope>
    <source>
        <strain evidence="1 2">CCBAU 051107</strain>
    </source>
</reference>
<evidence type="ECO:0000313" key="1">
    <source>
        <dbReference type="EMBL" id="QOZ66642.1"/>
    </source>
</evidence>
<dbReference type="AlphaFoldDB" id="A0AAE7NJV5"/>
<dbReference type="Proteomes" id="UP000594015">
    <property type="component" value="Chromosome"/>
</dbReference>
<sequence length="71" mass="8004">MANKYVGQIVRGQLRNMPARVTIVMRDGTRPQAETDLALGDPWKSDTAYGDDHVVENFELQAGSRKRGRMK</sequence>
<proteinExistence type="predicted"/>
<organism evidence="1 2">
    <name type="scientific">Bradyrhizobium arachidis</name>
    <dbReference type="NCBI Taxonomy" id="858423"/>
    <lineage>
        <taxon>Bacteria</taxon>
        <taxon>Pseudomonadati</taxon>
        <taxon>Pseudomonadota</taxon>
        <taxon>Alphaproteobacteria</taxon>
        <taxon>Hyphomicrobiales</taxon>
        <taxon>Nitrobacteraceae</taxon>
        <taxon>Bradyrhizobium</taxon>
    </lineage>
</organism>